<organism evidence="1 2">
    <name type="scientific">Dactylosporangium salmoneum</name>
    <dbReference type="NCBI Taxonomy" id="53361"/>
    <lineage>
        <taxon>Bacteria</taxon>
        <taxon>Bacillati</taxon>
        <taxon>Actinomycetota</taxon>
        <taxon>Actinomycetes</taxon>
        <taxon>Micromonosporales</taxon>
        <taxon>Micromonosporaceae</taxon>
        <taxon>Dactylosporangium</taxon>
    </lineage>
</organism>
<name>A0ABP5SNK4_9ACTN</name>
<proteinExistence type="predicted"/>
<protein>
    <submittedName>
        <fullName evidence="1">Uncharacterized protein</fullName>
    </submittedName>
</protein>
<comment type="caution">
    <text evidence="1">The sequence shown here is derived from an EMBL/GenBank/DDBJ whole genome shotgun (WGS) entry which is preliminary data.</text>
</comment>
<sequence>MWRSCAASRMVGWDQKSAGTAGGCWRRRSTGGVTQFEAAQRTCALRWLAVLWKQRDRRAAEFLRQLDRVRLLQSADSPWRL</sequence>
<evidence type="ECO:0000313" key="1">
    <source>
        <dbReference type="EMBL" id="GAA2332973.1"/>
    </source>
</evidence>
<dbReference type="Proteomes" id="UP001501444">
    <property type="component" value="Unassembled WGS sequence"/>
</dbReference>
<gene>
    <name evidence="1" type="ORF">GCM10010170_012110</name>
</gene>
<reference evidence="2" key="1">
    <citation type="journal article" date="2019" name="Int. J. Syst. Evol. Microbiol.">
        <title>The Global Catalogue of Microorganisms (GCM) 10K type strain sequencing project: providing services to taxonomists for standard genome sequencing and annotation.</title>
        <authorList>
            <consortium name="The Broad Institute Genomics Platform"/>
            <consortium name="The Broad Institute Genome Sequencing Center for Infectious Disease"/>
            <person name="Wu L."/>
            <person name="Ma J."/>
        </authorList>
    </citation>
    <scope>NUCLEOTIDE SEQUENCE [LARGE SCALE GENOMIC DNA]</scope>
    <source>
        <strain evidence="2">JCM 3272</strain>
    </source>
</reference>
<dbReference type="EMBL" id="BAAARV010000008">
    <property type="protein sequence ID" value="GAA2332973.1"/>
    <property type="molecule type" value="Genomic_DNA"/>
</dbReference>
<accession>A0ABP5SNK4</accession>
<keyword evidence="2" id="KW-1185">Reference proteome</keyword>
<evidence type="ECO:0000313" key="2">
    <source>
        <dbReference type="Proteomes" id="UP001501444"/>
    </source>
</evidence>